<reference evidence="1 2" key="1">
    <citation type="submission" date="2020-08" db="EMBL/GenBank/DDBJ databases">
        <title>Genomic Encyclopedia of Type Strains, Phase IV (KMG-IV): sequencing the most valuable type-strain genomes for metagenomic binning, comparative biology and taxonomic classification.</title>
        <authorList>
            <person name="Goeker M."/>
        </authorList>
    </citation>
    <scope>NUCLEOTIDE SEQUENCE [LARGE SCALE GENOMIC DNA]</scope>
    <source>
        <strain evidence="1 2">DSM 27026</strain>
    </source>
</reference>
<keyword evidence="2" id="KW-1185">Reference proteome</keyword>
<organism evidence="1 2">
    <name type="scientific">Acidocella aromatica</name>
    <dbReference type="NCBI Taxonomy" id="1303579"/>
    <lineage>
        <taxon>Bacteria</taxon>
        <taxon>Pseudomonadati</taxon>
        <taxon>Pseudomonadota</taxon>
        <taxon>Alphaproteobacteria</taxon>
        <taxon>Acetobacterales</taxon>
        <taxon>Acidocellaceae</taxon>
        <taxon>Acidocella</taxon>
    </lineage>
</organism>
<dbReference type="RefSeq" id="WP_183267114.1">
    <property type="nucleotide sequence ID" value="NZ_JACHFJ010000012.1"/>
</dbReference>
<dbReference type="EMBL" id="JACHFJ010000012">
    <property type="protein sequence ID" value="MBB5374098.1"/>
    <property type="molecule type" value="Genomic_DNA"/>
</dbReference>
<accession>A0A840VE17</accession>
<comment type="caution">
    <text evidence="1">The sequence shown here is derived from an EMBL/GenBank/DDBJ whole genome shotgun (WGS) entry which is preliminary data.</text>
</comment>
<dbReference type="InterPro" id="IPR009354">
    <property type="entry name" value="Usg"/>
</dbReference>
<name>A0A840VE17_9PROT</name>
<dbReference type="Pfam" id="PF06233">
    <property type="entry name" value="Usg"/>
    <property type="match status" value="1"/>
</dbReference>
<proteinExistence type="predicted"/>
<dbReference type="Proteomes" id="UP000553706">
    <property type="component" value="Unassembled WGS sequence"/>
</dbReference>
<gene>
    <name evidence="1" type="ORF">HNP71_002368</name>
</gene>
<protein>
    <submittedName>
        <fullName evidence="1">Uncharacterized protein Usg</fullName>
    </submittedName>
</protein>
<evidence type="ECO:0000313" key="1">
    <source>
        <dbReference type="EMBL" id="MBB5374098.1"/>
    </source>
</evidence>
<dbReference type="AlphaFoldDB" id="A0A840VE17"/>
<evidence type="ECO:0000313" key="2">
    <source>
        <dbReference type="Proteomes" id="UP000553706"/>
    </source>
</evidence>
<sequence length="85" mass="9875">MNLALQMRDYRLTTAEILYHMPDHPGLLQTYIWQELDLAPKFPALHKFLDFWEHNLDGKLHSVRVGAADIITPAQWKAGTLYTLN</sequence>